<accession>A0A9E7ERD9</accession>
<sequence>MTEKRKVHKLKCGTCAAVHFSFPSRAQPVDCEPNLVASFSRDEKGIQLASCDGSQRQEPNQEAHTFAGTKYAIYMLRRGFGELQVCFLFFPDPRLFREMGNHHHHHHHHHHEGVSPYDDPFLACCCCPCFLVSSILRGFGSCIFMACYPIFQCLGLDEYSQRRHHHHHSHFH</sequence>
<organism evidence="1 2">
    <name type="scientific">Musa troglodytarum</name>
    <name type="common">fe'i banana</name>
    <dbReference type="NCBI Taxonomy" id="320322"/>
    <lineage>
        <taxon>Eukaryota</taxon>
        <taxon>Viridiplantae</taxon>
        <taxon>Streptophyta</taxon>
        <taxon>Embryophyta</taxon>
        <taxon>Tracheophyta</taxon>
        <taxon>Spermatophyta</taxon>
        <taxon>Magnoliopsida</taxon>
        <taxon>Liliopsida</taxon>
        <taxon>Zingiberales</taxon>
        <taxon>Musaceae</taxon>
        <taxon>Musa</taxon>
    </lineage>
</organism>
<dbReference type="Proteomes" id="UP001055439">
    <property type="component" value="Chromosome 10"/>
</dbReference>
<gene>
    <name evidence="1" type="ORF">MUK42_00905</name>
</gene>
<dbReference type="EMBL" id="CP097503">
    <property type="protein sequence ID" value="URD81938.1"/>
    <property type="molecule type" value="Genomic_DNA"/>
</dbReference>
<keyword evidence="2" id="KW-1185">Reference proteome</keyword>
<evidence type="ECO:0000313" key="2">
    <source>
        <dbReference type="Proteomes" id="UP001055439"/>
    </source>
</evidence>
<protein>
    <submittedName>
        <fullName evidence="1">Uncharacterized protein</fullName>
    </submittedName>
</protein>
<reference evidence="1" key="1">
    <citation type="submission" date="2022-05" db="EMBL/GenBank/DDBJ databases">
        <title>The Musa troglodytarum L. genome provides insights into the mechanism of non-climacteric behaviour and enrichment of carotenoids.</title>
        <authorList>
            <person name="Wang J."/>
        </authorList>
    </citation>
    <scope>NUCLEOTIDE SEQUENCE</scope>
    <source>
        <tissue evidence="1">Leaf</tissue>
    </source>
</reference>
<evidence type="ECO:0000313" key="1">
    <source>
        <dbReference type="EMBL" id="URD81938.1"/>
    </source>
</evidence>
<dbReference type="OrthoDB" id="636522at2759"/>
<name>A0A9E7ERD9_9LILI</name>
<dbReference type="AlphaFoldDB" id="A0A9E7ERD9"/>
<proteinExistence type="predicted"/>